<comment type="function">
    <text evidence="8">Catalyzes the stereoinversion of LL-2,6-diaminopimelate (L,L-DAP) to meso-diaminopimelate (meso-DAP), a precursor of L-lysine and an essential component of the bacterial peptidoglycan.</text>
</comment>
<keyword evidence="4 8" id="KW-0028">Amino-acid biosynthesis</keyword>
<feature type="site" description="Could be important to modulate the pK values of the two catalytic cysteine residues" evidence="8">
    <location>
        <position position="199"/>
    </location>
</feature>
<evidence type="ECO:0000256" key="2">
    <source>
        <dbReference type="ARBA" id="ARBA00010219"/>
    </source>
</evidence>
<protein>
    <recommendedName>
        <fullName evidence="3 8">Diaminopimelate epimerase</fullName>
        <shortName evidence="8">DAP epimerase</shortName>
        <ecNumber evidence="3 8">5.1.1.7</ecNumber>
    </recommendedName>
    <alternativeName>
        <fullName evidence="8">PLP-independent amino acid racemase</fullName>
    </alternativeName>
</protein>
<dbReference type="GO" id="GO:0009089">
    <property type="term" value="P:lysine biosynthetic process via diaminopimelate"/>
    <property type="evidence" value="ECO:0007669"/>
    <property type="project" value="UniProtKB-UniRule"/>
</dbReference>
<proteinExistence type="inferred from homology"/>
<feature type="binding site" evidence="8">
    <location>
        <position position="67"/>
    </location>
    <ligand>
        <name>substrate</name>
    </ligand>
</feature>
<dbReference type="Proteomes" id="UP000650524">
    <property type="component" value="Unassembled WGS sequence"/>
</dbReference>
<dbReference type="InterPro" id="IPR018510">
    <property type="entry name" value="DAP_epimerase_AS"/>
</dbReference>
<dbReference type="Gene3D" id="3.10.310.10">
    <property type="entry name" value="Diaminopimelate Epimerase, Chain A, domain 1"/>
    <property type="match status" value="2"/>
</dbReference>
<comment type="subunit">
    <text evidence="8">Homodimer.</text>
</comment>
<reference evidence="10 11" key="1">
    <citation type="submission" date="2020-08" db="EMBL/GenBank/DDBJ databases">
        <title>Bridging the membrane lipid divide: bacteria of the FCB group superphylum have the potential to synthesize archaeal ether lipids.</title>
        <authorList>
            <person name="Villanueva L."/>
            <person name="Von Meijenfeldt F.A.B."/>
            <person name="Westbye A.B."/>
            <person name="Yadav S."/>
            <person name="Hopmans E.C."/>
            <person name="Dutilh B.E."/>
            <person name="Sinninghe Damste J.S."/>
        </authorList>
    </citation>
    <scope>NUCLEOTIDE SEQUENCE [LARGE SCALE GENOMIC DNA]</scope>
    <source>
        <strain evidence="10">NIOZ-UU27</strain>
    </source>
</reference>
<feature type="binding site" evidence="8">
    <location>
        <position position="181"/>
    </location>
    <ligand>
        <name>substrate</name>
    </ligand>
</feature>
<feature type="site" description="Could be important to modulate the pK values of the two catalytic cysteine residues" evidence="8">
    <location>
        <position position="149"/>
    </location>
</feature>
<evidence type="ECO:0000256" key="6">
    <source>
        <dbReference type="ARBA" id="ARBA00023235"/>
    </source>
</evidence>
<accession>A0A8J6N4D3</accession>
<feature type="active site" description="Proton donor" evidence="8">
    <location>
        <position position="76"/>
    </location>
</feature>
<dbReference type="UniPathway" id="UPA00034">
    <property type="reaction ID" value="UER00025"/>
</dbReference>
<comment type="subcellular location">
    <subcellularLocation>
        <location evidence="8">Cytoplasm</location>
    </subcellularLocation>
</comment>
<dbReference type="SUPFAM" id="SSF54506">
    <property type="entry name" value="Diaminopimelate epimerase-like"/>
    <property type="match status" value="2"/>
</dbReference>
<comment type="similarity">
    <text evidence="2 8">Belongs to the diaminopimelate epimerase family.</text>
</comment>
<dbReference type="HAMAP" id="MF_00197">
    <property type="entry name" value="DAP_epimerase"/>
    <property type="match status" value="1"/>
</dbReference>
<dbReference type="PANTHER" id="PTHR31689:SF0">
    <property type="entry name" value="DIAMINOPIMELATE EPIMERASE"/>
    <property type="match status" value="1"/>
</dbReference>
<evidence type="ECO:0000256" key="5">
    <source>
        <dbReference type="ARBA" id="ARBA00023154"/>
    </source>
</evidence>
<dbReference type="EMBL" id="JACNJD010000382">
    <property type="protein sequence ID" value="MBC8179396.1"/>
    <property type="molecule type" value="Genomic_DNA"/>
</dbReference>
<gene>
    <name evidence="8" type="primary">dapF</name>
    <name evidence="10" type="ORF">H8E19_18480</name>
</gene>
<dbReference type="GO" id="GO:0005829">
    <property type="term" value="C:cytosol"/>
    <property type="evidence" value="ECO:0007669"/>
    <property type="project" value="TreeGrafter"/>
</dbReference>
<dbReference type="EC" id="5.1.1.7" evidence="3 8"/>
<feature type="binding site" evidence="8">
    <location>
        <begin position="199"/>
        <end position="200"/>
    </location>
    <ligand>
        <name>substrate</name>
    </ligand>
</feature>
<evidence type="ECO:0000313" key="11">
    <source>
        <dbReference type="Proteomes" id="UP000650524"/>
    </source>
</evidence>
<evidence type="ECO:0000256" key="4">
    <source>
        <dbReference type="ARBA" id="ARBA00022605"/>
    </source>
</evidence>
<keyword evidence="6 8" id="KW-0413">Isomerase</keyword>
<dbReference type="NCBIfam" id="TIGR00652">
    <property type="entry name" value="DapF"/>
    <property type="match status" value="1"/>
</dbReference>
<keyword evidence="8" id="KW-0963">Cytoplasm</keyword>
<organism evidence="10 11">
    <name type="scientific">Candidatus Desulfacyla euxinica</name>
    <dbReference type="NCBI Taxonomy" id="2841693"/>
    <lineage>
        <taxon>Bacteria</taxon>
        <taxon>Deltaproteobacteria</taxon>
        <taxon>Candidatus Desulfacyla</taxon>
    </lineage>
</organism>
<evidence type="ECO:0000256" key="3">
    <source>
        <dbReference type="ARBA" id="ARBA00013080"/>
    </source>
</evidence>
<name>A0A8J6N4D3_9DELT</name>
<dbReference type="GO" id="GO:0008837">
    <property type="term" value="F:diaminopimelate epimerase activity"/>
    <property type="evidence" value="ECO:0007669"/>
    <property type="project" value="UniProtKB-UniRule"/>
</dbReference>
<dbReference type="InterPro" id="IPR001653">
    <property type="entry name" value="DAP_epimerase_DapF"/>
</dbReference>
<keyword evidence="5 8" id="KW-0457">Lysine biosynthesis</keyword>
<dbReference type="AlphaFoldDB" id="A0A8J6N4D3"/>
<feature type="binding site" evidence="8">
    <location>
        <begin position="210"/>
        <end position="211"/>
    </location>
    <ligand>
        <name>substrate</name>
    </ligand>
</feature>
<comment type="pathway">
    <text evidence="1 8">Amino-acid biosynthesis; L-lysine biosynthesis via DAP pathway; DL-2,6-diaminopimelate from LL-2,6-diaminopimelate: step 1/1.</text>
</comment>
<comment type="caution">
    <text evidence="10">The sequence shown here is derived from an EMBL/GenBank/DDBJ whole genome shotgun (WGS) entry which is preliminary data.</text>
</comment>
<evidence type="ECO:0000256" key="7">
    <source>
        <dbReference type="ARBA" id="ARBA00051712"/>
    </source>
</evidence>
<evidence type="ECO:0000313" key="10">
    <source>
        <dbReference type="EMBL" id="MBC8179396.1"/>
    </source>
</evidence>
<evidence type="ECO:0000256" key="8">
    <source>
        <dbReference type="HAMAP-Rule" id="MF_00197"/>
    </source>
</evidence>
<comment type="caution">
    <text evidence="8">Lacks conserved residue(s) required for the propagation of feature annotation.</text>
</comment>
<feature type="active site" description="Proton acceptor" evidence="8">
    <location>
        <position position="209"/>
    </location>
</feature>
<feature type="active site" evidence="9">
    <location>
        <position position="76"/>
    </location>
</feature>
<comment type="catalytic activity">
    <reaction evidence="7 8">
        <text>(2S,6S)-2,6-diaminopimelate = meso-2,6-diaminopimelate</text>
        <dbReference type="Rhea" id="RHEA:15393"/>
        <dbReference type="ChEBI" id="CHEBI:57609"/>
        <dbReference type="ChEBI" id="CHEBI:57791"/>
        <dbReference type="EC" id="5.1.1.7"/>
    </reaction>
</comment>
<sequence length="276" mass="30575">MKPVEFWKMSGSGNDFILIDNRDEGIKEEEMGRLVERACRRRESVGADGLIFVIKSTKYDFGWRYFNADGGEAEMCGNGGRCVSRFAFLKKIAGPKMTFETLAGPVSAEVNGRVVKVLMPKPGIASMDIDLEFQQGWRSCDFINTGVPHVVVDVEDLENHPVREQGRGVRYHNRFSPEGTNANFMTKIGPDRLAVRTYERGVEDETLACGTGAIASALVASMRGMVASPSRVKTRGGEELTIYFSREGSGHDGFDQVWLEGNTSIIYEGRLNQEAL</sequence>
<evidence type="ECO:0000256" key="9">
    <source>
        <dbReference type="PROSITE-ProRule" id="PRU10125"/>
    </source>
</evidence>
<feature type="binding site" evidence="8">
    <location>
        <begin position="77"/>
        <end position="78"/>
    </location>
    <ligand>
        <name>substrate</name>
    </ligand>
</feature>
<feature type="binding site" evidence="8">
    <location>
        <position position="14"/>
    </location>
    <ligand>
        <name>substrate</name>
    </ligand>
</feature>
<dbReference type="PANTHER" id="PTHR31689">
    <property type="entry name" value="DIAMINOPIMELATE EPIMERASE, CHLOROPLASTIC"/>
    <property type="match status" value="1"/>
</dbReference>
<dbReference type="PROSITE" id="PS01326">
    <property type="entry name" value="DAP_EPIMERASE"/>
    <property type="match status" value="1"/>
</dbReference>
<evidence type="ECO:0000256" key="1">
    <source>
        <dbReference type="ARBA" id="ARBA00005196"/>
    </source>
</evidence>
<dbReference type="Pfam" id="PF01678">
    <property type="entry name" value="DAP_epimerase"/>
    <property type="match status" value="2"/>
</dbReference>